<organism evidence="1 2">
    <name type="scientific">Coleophoma crateriformis</name>
    <dbReference type="NCBI Taxonomy" id="565419"/>
    <lineage>
        <taxon>Eukaryota</taxon>
        <taxon>Fungi</taxon>
        <taxon>Dikarya</taxon>
        <taxon>Ascomycota</taxon>
        <taxon>Pezizomycotina</taxon>
        <taxon>Leotiomycetes</taxon>
        <taxon>Helotiales</taxon>
        <taxon>Dermateaceae</taxon>
        <taxon>Coleophoma</taxon>
    </lineage>
</organism>
<proteinExistence type="predicted"/>
<evidence type="ECO:0000313" key="1">
    <source>
        <dbReference type="EMBL" id="RDW80675.1"/>
    </source>
</evidence>
<comment type="caution">
    <text evidence="1">The sequence shown here is derived from an EMBL/GenBank/DDBJ whole genome shotgun (WGS) entry which is preliminary data.</text>
</comment>
<dbReference type="EMBL" id="PDLN01000007">
    <property type="protein sequence ID" value="RDW80675.1"/>
    <property type="molecule type" value="Genomic_DNA"/>
</dbReference>
<sequence length="136" mass="15854">MNVKLPVVASQEGDVIILEPSDEEPADDTDGMYELESEDDYQPNGYLIGDFVVNDSDADADAHDEDEEEEEKLYYDQADMRMIWLEISLTMMRMTRRTKQIMMIKMRTSMASVTIWLEILFSSVEIESEKEHNKTW</sequence>
<evidence type="ECO:0000313" key="2">
    <source>
        <dbReference type="Proteomes" id="UP000256328"/>
    </source>
</evidence>
<dbReference type="Proteomes" id="UP000256328">
    <property type="component" value="Unassembled WGS sequence"/>
</dbReference>
<keyword evidence="2" id="KW-1185">Reference proteome</keyword>
<name>A0A3D8S322_9HELO</name>
<gene>
    <name evidence="1" type="ORF">BP5796_05373</name>
</gene>
<protein>
    <submittedName>
        <fullName evidence="1">Uncharacterized protein</fullName>
    </submittedName>
</protein>
<accession>A0A3D8S322</accession>
<reference evidence="1 2" key="1">
    <citation type="journal article" date="2018" name="IMA Fungus">
        <title>IMA Genome-F 9: Draft genome sequence of Annulohypoxylon stygium, Aspergillus mulundensis, Berkeleyomyces basicola (syn. Thielaviopsis basicola), Ceratocystis smalleyi, two Cercospora beticola strains, Coleophoma cylindrospora, Fusarium fracticaudum, Phialophora cf. hyalina, and Morchella septimelata.</title>
        <authorList>
            <person name="Wingfield B.D."/>
            <person name="Bills G.F."/>
            <person name="Dong Y."/>
            <person name="Huang W."/>
            <person name="Nel W.J."/>
            <person name="Swalarsk-Parry B.S."/>
            <person name="Vaghefi N."/>
            <person name="Wilken P.M."/>
            <person name="An Z."/>
            <person name="de Beer Z.W."/>
            <person name="De Vos L."/>
            <person name="Chen L."/>
            <person name="Duong T.A."/>
            <person name="Gao Y."/>
            <person name="Hammerbacher A."/>
            <person name="Kikkert J.R."/>
            <person name="Li Y."/>
            <person name="Li H."/>
            <person name="Li K."/>
            <person name="Li Q."/>
            <person name="Liu X."/>
            <person name="Ma X."/>
            <person name="Naidoo K."/>
            <person name="Pethybridge S.J."/>
            <person name="Sun J."/>
            <person name="Steenkamp E.T."/>
            <person name="van der Nest M.A."/>
            <person name="van Wyk S."/>
            <person name="Wingfield M.J."/>
            <person name="Xiong C."/>
            <person name="Yue Q."/>
            <person name="Zhang X."/>
        </authorList>
    </citation>
    <scope>NUCLEOTIDE SEQUENCE [LARGE SCALE GENOMIC DNA]</scope>
    <source>
        <strain evidence="1 2">BP5796</strain>
    </source>
</reference>
<dbReference type="AlphaFoldDB" id="A0A3D8S322"/>